<reference evidence="4" key="1">
    <citation type="journal article" date="2019" name="Gigascience">
        <title>De novo genome assembly of the endangered Acer yangbiense, a plant species with extremely small populations endemic to Yunnan Province, China.</title>
        <authorList>
            <person name="Yang J."/>
            <person name="Wariss H.M."/>
            <person name="Tao L."/>
            <person name="Zhang R."/>
            <person name="Yun Q."/>
            <person name="Hollingsworth P."/>
            <person name="Dao Z."/>
            <person name="Luo G."/>
            <person name="Guo H."/>
            <person name="Ma Y."/>
            <person name="Sun W."/>
        </authorList>
    </citation>
    <scope>NUCLEOTIDE SEQUENCE [LARGE SCALE GENOMIC DNA]</scope>
    <source>
        <strain evidence="4">cv. br00</strain>
    </source>
</reference>
<dbReference type="GO" id="GO:0031416">
    <property type="term" value="C:NatB complex"/>
    <property type="evidence" value="ECO:0007669"/>
    <property type="project" value="TreeGrafter"/>
</dbReference>
<sequence length="1114" mass="126622">MASKFGLAGGIPERRVRPIWDAIDSRQFKNALKHSTSLLAKCPNSPYALALKSLILERMGKSDEALSVCLNAKDLLYKNDSLLMDDLTLSTLQIVFQRLDRLDLATGCYEYACSKFPSNLDLMMGLFNCYVREYSFVKQQQTAIKMYKLVGEERFLLWAVCSIQLQVDLDHDHVEWLQRILIAGSDKFVINALLLACSNLDCSKNLQYAKPRSNLLKVAAVQQSDLVSVELPEHFLDVFCGNGGEKLAMLAEGLLKKHVASHSLHEPEALIVYISILEQQARYGDALEILSGKLGSLLIIEVDKQRIQGRLLARSGDYATGADIYEKILELWTAVTYNPDDWECFLHYLGCLLEDGSSWSNGVHNDPINPQKSVDCKVSQLPDEVFHSRISTSLAFVKKLQADTSDDFIRCPYLAILEIERRKQLHGKGNDDDIVEALMLYFLKFGHLASFSSDVEVFLQVLTPDKKTEFLAKLMKTLDSPATVPTKALGQSITIFKIQELTGNLYKVPVLELESCAVQMVKMYCKSLPLSKDLDPQESMYGEELLSMVCNVLVQLFWRTRHLGYFIEAIMVLEFGLTIRRYIWQYKILLLHLYSHLGVISLAYEWYKSLDMKNILMETVSHHILPQMLASPLWGDLNNLLKDYLKFMDDHFRESADLTFLAYRHRNYSKVIEFVQFKERLQRSNQYLVARVETSVLQLKQKADNIEEEEDVLKNLNSGVHFVELSNEIGSKTLTFNEDFHSRPWWTPTTEKNYLLGPFEGLSYCPKENLVRNFIDLLLYTKEREENVRRVVEKKSLLPRMIYLSIHSASASLKESVEENGSISGSKISSELKFLLEHHAKMLGYSLSDAVEVVMGVSSGVKSFEAFGSDKIDWINFAVFLNAWNLNSHEPLQPDRDQCGRGIWHVVDTLLVKYISEKIKSMESLVCSPRVDLPILVQLVTEPLAWHGLVIQSCVRSSLPSGKKKKKGGSMDQHSSLVLNGVRDSIQSLCDILKEVAKWIRGQIDRSEDESVENILSSLRKKEQDERPGRVFHVLESLIPSINEAEHGGRICQELKTWSALDVARKIVTGDSTLLHFVPALGAASDLELLPYLSATERVEWIVQALHRWTRSLP</sequence>
<evidence type="ECO:0000256" key="1">
    <source>
        <dbReference type="ARBA" id="ARBA00006298"/>
    </source>
</evidence>
<dbReference type="SUPFAM" id="SSF48452">
    <property type="entry name" value="TPR-like"/>
    <property type="match status" value="1"/>
</dbReference>
<dbReference type="AlphaFoldDB" id="A0A5N5KIJ8"/>
<comment type="caution">
    <text evidence="3">The sequence shown here is derived from an EMBL/GenBank/DDBJ whole genome shotgun (WGS) entry which is preliminary data.</text>
</comment>
<proteinExistence type="inferred from homology"/>
<feature type="coiled-coil region" evidence="2">
    <location>
        <begin position="689"/>
        <end position="719"/>
    </location>
</feature>
<dbReference type="EMBL" id="VDCV01000013">
    <property type="protein sequence ID" value="KAB5530203.1"/>
    <property type="molecule type" value="Genomic_DNA"/>
</dbReference>
<accession>A0A5N5KIJ8</accession>
<protein>
    <recommendedName>
        <fullName evidence="5">Phagocyte signaling-impaired protein</fullName>
    </recommendedName>
</protein>
<evidence type="ECO:0008006" key="5">
    <source>
        <dbReference type="Google" id="ProtNLM"/>
    </source>
</evidence>
<organism evidence="3 4">
    <name type="scientific">Salix brachista</name>
    <dbReference type="NCBI Taxonomy" id="2182728"/>
    <lineage>
        <taxon>Eukaryota</taxon>
        <taxon>Viridiplantae</taxon>
        <taxon>Streptophyta</taxon>
        <taxon>Embryophyta</taxon>
        <taxon>Tracheophyta</taxon>
        <taxon>Spermatophyta</taxon>
        <taxon>Magnoliopsida</taxon>
        <taxon>eudicotyledons</taxon>
        <taxon>Gunneridae</taxon>
        <taxon>Pentapetalae</taxon>
        <taxon>rosids</taxon>
        <taxon>fabids</taxon>
        <taxon>Malpighiales</taxon>
        <taxon>Salicaceae</taxon>
        <taxon>Saliceae</taxon>
        <taxon>Salix</taxon>
    </lineage>
</organism>
<dbReference type="Proteomes" id="UP000326939">
    <property type="component" value="Chromosome 13"/>
</dbReference>
<keyword evidence="2" id="KW-0175">Coiled coil</keyword>
<evidence type="ECO:0000313" key="3">
    <source>
        <dbReference type="EMBL" id="KAB5530203.1"/>
    </source>
</evidence>
<comment type="similarity">
    <text evidence="1">Belongs to the MDM20/NAA25 family.</text>
</comment>
<dbReference type="PANTHER" id="PTHR22767">
    <property type="entry name" value="N-TERMINAL ACETYLTRANSFERASE-RELATED"/>
    <property type="match status" value="1"/>
</dbReference>
<dbReference type="PANTHER" id="PTHR22767:SF3">
    <property type="entry name" value="N-ALPHA-ACETYLTRANSFERASE 25, NATB AUXILIARY SUBUNIT"/>
    <property type="match status" value="1"/>
</dbReference>
<evidence type="ECO:0000256" key="2">
    <source>
        <dbReference type="SAM" id="Coils"/>
    </source>
</evidence>
<dbReference type="InterPro" id="IPR019183">
    <property type="entry name" value="NAA25_NatB_aux_su"/>
</dbReference>
<gene>
    <name evidence="3" type="ORF">DKX38_020284</name>
</gene>
<keyword evidence="4" id="KW-1185">Reference proteome</keyword>
<dbReference type="InterPro" id="IPR011990">
    <property type="entry name" value="TPR-like_helical_dom_sf"/>
</dbReference>
<dbReference type="Gene3D" id="1.25.40.1040">
    <property type="match status" value="1"/>
</dbReference>
<dbReference type="Pfam" id="PF09797">
    <property type="entry name" value="NatB_MDM20"/>
    <property type="match status" value="1"/>
</dbReference>
<evidence type="ECO:0000313" key="4">
    <source>
        <dbReference type="Proteomes" id="UP000326939"/>
    </source>
</evidence>
<name>A0A5N5KIJ8_9ROSI</name>